<protein>
    <submittedName>
        <fullName evidence="1">Uncharacterized protein</fullName>
    </submittedName>
</protein>
<evidence type="ECO:0000313" key="1">
    <source>
        <dbReference type="EMBL" id="PWN42968.1"/>
    </source>
</evidence>
<dbReference type="Proteomes" id="UP000245783">
    <property type="component" value="Unassembled WGS sequence"/>
</dbReference>
<dbReference type="AlphaFoldDB" id="A0A316W1G6"/>
<reference evidence="1 2" key="1">
    <citation type="journal article" date="2018" name="Mol. Biol. Evol.">
        <title>Broad Genomic Sampling Reveals a Smut Pathogenic Ancestry of the Fungal Clade Ustilaginomycotina.</title>
        <authorList>
            <person name="Kijpornyongpan T."/>
            <person name="Mondo S.J."/>
            <person name="Barry K."/>
            <person name="Sandor L."/>
            <person name="Lee J."/>
            <person name="Lipzen A."/>
            <person name="Pangilinan J."/>
            <person name="LaButti K."/>
            <person name="Hainaut M."/>
            <person name="Henrissat B."/>
            <person name="Grigoriev I.V."/>
            <person name="Spatafora J.W."/>
            <person name="Aime M.C."/>
        </authorList>
    </citation>
    <scope>NUCLEOTIDE SEQUENCE [LARGE SCALE GENOMIC DNA]</scope>
    <source>
        <strain evidence="1 2">MCA 4658</strain>
    </source>
</reference>
<organism evidence="1 2">
    <name type="scientific">Ceraceosorus guamensis</name>
    <dbReference type="NCBI Taxonomy" id="1522189"/>
    <lineage>
        <taxon>Eukaryota</taxon>
        <taxon>Fungi</taxon>
        <taxon>Dikarya</taxon>
        <taxon>Basidiomycota</taxon>
        <taxon>Ustilaginomycotina</taxon>
        <taxon>Exobasidiomycetes</taxon>
        <taxon>Ceraceosorales</taxon>
        <taxon>Ceraceosoraceae</taxon>
        <taxon>Ceraceosorus</taxon>
    </lineage>
</organism>
<sequence>MHPSITIWGQLNGLRILWRSKDVNDPAASAIAASCPDSKQTHLLLDTHTHRLKATNRSDTCQGLLLRDGAQIPEFQIRRAERMAGLRDRFTASLHSSFEAGYHTMMGATAHNLATHRENGVGCDLPVTNGIREWEMNAIVICRVIQRAGDLMKNVC</sequence>
<evidence type="ECO:0000313" key="2">
    <source>
        <dbReference type="Proteomes" id="UP000245783"/>
    </source>
</evidence>
<dbReference type="InParanoid" id="A0A316W1G6"/>
<dbReference type="RefSeq" id="XP_025370128.1">
    <property type="nucleotide sequence ID" value="XM_025510058.1"/>
</dbReference>
<dbReference type="GeneID" id="37031928"/>
<keyword evidence="2" id="KW-1185">Reference proteome</keyword>
<proteinExistence type="predicted"/>
<name>A0A316W1G6_9BASI</name>
<gene>
    <name evidence="1" type="ORF">IE81DRAFT_107591</name>
</gene>
<dbReference type="EMBL" id="KZ819374">
    <property type="protein sequence ID" value="PWN42968.1"/>
    <property type="molecule type" value="Genomic_DNA"/>
</dbReference>
<accession>A0A316W1G6</accession>